<dbReference type="AlphaFoldDB" id="A0AAP2W5V7"/>
<keyword evidence="3" id="KW-1185">Reference proteome</keyword>
<dbReference type="Proteomes" id="UP001320159">
    <property type="component" value="Unassembled WGS sequence"/>
</dbReference>
<evidence type="ECO:0000256" key="1">
    <source>
        <dbReference type="SAM" id="Coils"/>
    </source>
</evidence>
<organism evidence="2 3">
    <name type="scientific">Methanooceanicella nereidis</name>
    <dbReference type="NCBI Taxonomy" id="2052831"/>
    <lineage>
        <taxon>Archaea</taxon>
        <taxon>Methanobacteriati</taxon>
        <taxon>Methanobacteriota</taxon>
        <taxon>Stenosarchaea group</taxon>
        <taxon>Methanomicrobia</taxon>
        <taxon>Methanocellales</taxon>
        <taxon>Methanocellaceae</taxon>
        <taxon>Methanooceanicella</taxon>
    </lineage>
</organism>
<proteinExistence type="predicted"/>
<protein>
    <submittedName>
        <fullName evidence="2">DUF460 domain-containing protein</fullName>
    </submittedName>
</protein>
<dbReference type="Pfam" id="PF04312">
    <property type="entry name" value="DUF460"/>
    <property type="match status" value="1"/>
</dbReference>
<reference evidence="2 3" key="1">
    <citation type="submission" date="2017-11" db="EMBL/GenBank/DDBJ databases">
        <title>Isolation and Characterization of Family Methanocellaceae Species from Potential Methane Hydrate Area Offshore Southwestern Taiwan.</title>
        <authorList>
            <person name="Zhang W.-L."/>
            <person name="Chen W.-C."/>
            <person name="Lai M.-C."/>
            <person name="Chen S.-C."/>
        </authorList>
    </citation>
    <scope>NUCLEOTIDE SEQUENCE [LARGE SCALE GENOMIC DNA]</scope>
    <source>
        <strain evidence="2 3">CWC-04</strain>
    </source>
</reference>
<feature type="coiled-coil region" evidence="1">
    <location>
        <begin position="416"/>
        <end position="509"/>
    </location>
</feature>
<evidence type="ECO:0000313" key="2">
    <source>
        <dbReference type="EMBL" id="MCD1294552.1"/>
    </source>
</evidence>
<dbReference type="EMBL" id="PGCK01000004">
    <property type="protein sequence ID" value="MCD1294552.1"/>
    <property type="molecule type" value="Genomic_DNA"/>
</dbReference>
<comment type="caution">
    <text evidence="2">The sequence shown here is derived from an EMBL/GenBank/DDBJ whole genome shotgun (WGS) entry which is preliminary data.</text>
</comment>
<name>A0AAP2W5V7_9EURY</name>
<accession>A0AAP2W5V7</accession>
<dbReference type="PANTHER" id="PTHR40707:SF1">
    <property type="entry name" value="DUF460 DOMAIN-CONTAINING PROTEIN"/>
    <property type="match status" value="1"/>
</dbReference>
<evidence type="ECO:0000313" key="3">
    <source>
        <dbReference type="Proteomes" id="UP001320159"/>
    </source>
</evidence>
<dbReference type="RefSeq" id="WP_230741385.1">
    <property type="nucleotide sequence ID" value="NZ_PGCK01000004.1"/>
</dbReference>
<dbReference type="Gene3D" id="1.10.287.1490">
    <property type="match status" value="1"/>
</dbReference>
<dbReference type="PANTHER" id="PTHR40707">
    <property type="entry name" value="POSSIBLE NUCLEASE OF RNASE H FOLD, RUVC/YQGF FAMILY"/>
    <property type="match status" value="1"/>
</dbReference>
<gene>
    <name evidence="2" type="ORF">CUJ83_05995</name>
</gene>
<dbReference type="InterPro" id="IPR007408">
    <property type="entry name" value="DUF460"/>
</dbReference>
<sequence length="657" mass="73873">MPVQSIIFGVDIVKGSSRSRESPRYAVVILNGDMLKFPSVSRFKLLRMIKQYRPAILAVDSITELAENRKDLVNFLKRLPPEVKLVQVTGNERQIPLTKLGHDAGISFNPLIPEEEAFVCAYLASIGVGYVVSVFEDRTVIKVSRGRSPGRGGWSQNRYRRKVQGMVREKVRDIESKLKGKEFELSVTEGFGGLVNGTFVVNAKRSELGIHNSREEDVQVTVTSVEKDTIEFIPLERKRREYIIVGIDPGTTIGVSILDLNGKLIDVVSSRVMSVPDIIEYIRDRGRPVVVATDVVPPPNTVEKIKRAFNAVLFVPNERIPVDEKIRLASPYGYSNSHERDALSAAAKAFKTYKNKFARIEKKTPSHMNSDDVKALALEGKSIDVALNILKPAPTVPNNTPGIHEPVEVTPADEKIAELREQLSKKDEQLANLRSYVNDLKGDISRLENRMVSQEKVISSLKNKGIDDARRSKEVTIRDQEIARLKKELTDTKKRNSDLRSNIDRLKQIRVLEFRGDKSPVKIIENLSKDAIIACDKRLGLKPGDIIFVRDAGGGVQAASLLIERGIKAVIKGTDMSHLAEEKFTEAKLPVISREEVSLKIVDDFAVLDPKRLESAMEKWGEMLKEREKKKSEEWFHGIVNEYKVQRKKEFRKAGQV</sequence>
<keyword evidence="1" id="KW-0175">Coiled coil</keyword>